<dbReference type="OrthoDB" id="10382123at2759"/>
<dbReference type="AlphaFoldDB" id="A0A397V9E0"/>
<comment type="caution">
    <text evidence="1">The sequence shown here is derived from an EMBL/GenBank/DDBJ whole genome shotgun (WGS) entry which is preliminary data.</text>
</comment>
<name>A0A397V9E0_9GLOM</name>
<evidence type="ECO:0000313" key="2">
    <source>
        <dbReference type="Proteomes" id="UP000266673"/>
    </source>
</evidence>
<protein>
    <submittedName>
        <fullName evidence="1">Uncharacterized protein</fullName>
    </submittedName>
</protein>
<sequence>MNNNTIIKNKKLPLFSLSSNIRGDYNTIFDDSTEFSLIYWLFDTMDDSKNKFTVEACGSQNACETDNNFDQLNTNIKDLSFCGDLSFYGNLLFHRDFLEVDEDTEPLRLDVLKDNFD</sequence>
<proteinExistence type="predicted"/>
<organism evidence="1 2">
    <name type="scientific">Gigaspora rosea</name>
    <dbReference type="NCBI Taxonomy" id="44941"/>
    <lineage>
        <taxon>Eukaryota</taxon>
        <taxon>Fungi</taxon>
        <taxon>Fungi incertae sedis</taxon>
        <taxon>Mucoromycota</taxon>
        <taxon>Glomeromycotina</taxon>
        <taxon>Glomeromycetes</taxon>
        <taxon>Diversisporales</taxon>
        <taxon>Gigasporaceae</taxon>
        <taxon>Gigaspora</taxon>
    </lineage>
</organism>
<dbReference type="Proteomes" id="UP000266673">
    <property type="component" value="Unassembled WGS sequence"/>
</dbReference>
<evidence type="ECO:0000313" key="1">
    <source>
        <dbReference type="EMBL" id="RIB19144.1"/>
    </source>
</evidence>
<gene>
    <name evidence="1" type="ORF">C2G38_2182606</name>
</gene>
<accession>A0A397V9E0</accession>
<reference evidence="1 2" key="1">
    <citation type="submission" date="2018-06" db="EMBL/GenBank/DDBJ databases">
        <title>Comparative genomics reveals the genomic features of Rhizophagus irregularis, R. cerebriforme, R. diaphanum and Gigaspora rosea, and their symbiotic lifestyle signature.</title>
        <authorList>
            <person name="Morin E."/>
            <person name="San Clemente H."/>
            <person name="Chen E.C.H."/>
            <person name="De La Providencia I."/>
            <person name="Hainaut M."/>
            <person name="Kuo A."/>
            <person name="Kohler A."/>
            <person name="Murat C."/>
            <person name="Tang N."/>
            <person name="Roy S."/>
            <person name="Loubradou J."/>
            <person name="Henrissat B."/>
            <person name="Grigoriev I.V."/>
            <person name="Corradi N."/>
            <person name="Roux C."/>
            <person name="Martin F.M."/>
        </authorList>
    </citation>
    <scope>NUCLEOTIDE SEQUENCE [LARGE SCALE GENOMIC DNA]</scope>
    <source>
        <strain evidence="1 2">DAOM 194757</strain>
    </source>
</reference>
<keyword evidence="2" id="KW-1185">Reference proteome</keyword>
<dbReference type="EMBL" id="QKWP01000492">
    <property type="protein sequence ID" value="RIB19144.1"/>
    <property type="molecule type" value="Genomic_DNA"/>
</dbReference>